<evidence type="ECO:0000313" key="2">
    <source>
        <dbReference type="EMBL" id="CAK1550117.1"/>
    </source>
</evidence>
<evidence type="ECO:0000313" key="3">
    <source>
        <dbReference type="Proteomes" id="UP001497472"/>
    </source>
</evidence>
<gene>
    <name evidence="2" type="ORF">LNINA_LOCUS9357</name>
</gene>
<feature type="region of interest" description="Disordered" evidence="1">
    <location>
        <begin position="1"/>
        <end position="40"/>
    </location>
</feature>
<sequence>MILRGKSKDHKISERTPSQCGASGRLTERAGSPRGLMAPPRKITREQLEILLDFMESNKDLISRPTKFSPHSSRISHQKWSAIAKKLNSVKSGTIKSAEKWRRYWTEWSSKCRKKAKRTQFWKANLNNSETPCVVTLNNLEIRLLELTAKKSDGISNAVTSSIQDDNDNTELNYENVYSDTEIVINNEDDMDHLKYSSIDSSKSLDDNALPERGTLAGESKYNIELSRDNTPPPQWALELEERRISSQEKMADALQSIASTLRNQEERRVALDQKLTNTLSALAQNIQGLSNGLQEVIHHISSDKEVLKEVVYIR</sequence>
<evidence type="ECO:0000256" key="1">
    <source>
        <dbReference type="SAM" id="MobiDB-lite"/>
    </source>
</evidence>
<evidence type="ECO:0008006" key="4">
    <source>
        <dbReference type="Google" id="ProtNLM"/>
    </source>
</evidence>
<name>A0AAV1JN49_9NEOP</name>
<protein>
    <recommendedName>
        <fullName evidence="4">Regulatory protein zeste</fullName>
    </recommendedName>
</protein>
<comment type="caution">
    <text evidence="2">The sequence shown here is derived from an EMBL/GenBank/DDBJ whole genome shotgun (WGS) entry which is preliminary data.</text>
</comment>
<accession>A0AAV1JN49</accession>
<reference evidence="2 3" key="1">
    <citation type="submission" date="2023-11" db="EMBL/GenBank/DDBJ databases">
        <authorList>
            <person name="Okamura Y."/>
        </authorList>
    </citation>
    <scope>NUCLEOTIDE SEQUENCE [LARGE SCALE GENOMIC DNA]</scope>
</reference>
<proteinExistence type="predicted"/>
<dbReference type="AlphaFoldDB" id="A0AAV1JN49"/>
<dbReference type="Proteomes" id="UP001497472">
    <property type="component" value="Unassembled WGS sequence"/>
</dbReference>
<dbReference type="EMBL" id="CAVLEF010000040">
    <property type="protein sequence ID" value="CAK1550117.1"/>
    <property type="molecule type" value="Genomic_DNA"/>
</dbReference>
<organism evidence="2 3">
    <name type="scientific">Leptosia nina</name>
    <dbReference type="NCBI Taxonomy" id="320188"/>
    <lineage>
        <taxon>Eukaryota</taxon>
        <taxon>Metazoa</taxon>
        <taxon>Ecdysozoa</taxon>
        <taxon>Arthropoda</taxon>
        <taxon>Hexapoda</taxon>
        <taxon>Insecta</taxon>
        <taxon>Pterygota</taxon>
        <taxon>Neoptera</taxon>
        <taxon>Endopterygota</taxon>
        <taxon>Lepidoptera</taxon>
        <taxon>Glossata</taxon>
        <taxon>Ditrysia</taxon>
        <taxon>Papilionoidea</taxon>
        <taxon>Pieridae</taxon>
        <taxon>Pierinae</taxon>
        <taxon>Leptosia</taxon>
    </lineage>
</organism>
<keyword evidence="3" id="KW-1185">Reference proteome</keyword>